<evidence type="ECO:0000256" key="1">
    <source>
        <dbReference type="SAM" id="SignalP"/>
    </source>
</evidence>
<dbReference type="PANTHER" id="PTHR11257">
    <property type="entry name" value="CHEMOSENSORY PROTEIN-RELATED"/>
    <property type="match status" value="1"/>
</dbReference>
<dbReference type="SUPFAM" id="SSF100910">
    <property type="entry name" value="Chemosensory protein Csp2"/>
    <property type="match status" value="1"/>
</dbReference>
<dbReference type="Gene3D" id="1.10.2080.10">
    <property type="entry name" value="Insect odorant-binding protein A10/Ejaculatory bulb-specific protein 3"/>
    <property type="match status" value="1"/>
</dbReference>
<dbReference type="AlphaFoldDB" id="A0A1Q3FNY1"/>
<reference evidence="2" key="1">
    <citation type="submission" date="2017-01" db="EMBL/GenBank/DDBJ databases">
        <title>A deep insight into the sialotranscriptome of adult male and female Cluex tarsalis mosquitoes.</title>
        <authorList>
            <person name="Ribeiro J.M."/>
            <person name="Moreira F."/>
            <person name="Bernard K.A."/>
            <person name="Calvo E."/>
        </authorList>
    </citation>
    <scope>NUCLEOTIDE SEQUENCE</scope>
    <source>
        <strain evidence="2">Kern County</strain>
        <tissue evidence="2">Salivary glands</tissue>
    </source>
</reference>
<dbReference type="Pfam" id="PF03392">
    <property type="entry name" value="OS-D"/>
    <property type="match status" value="1"/>
</dbReference>
<dbReference type="EMBL" id="GFDL01005847">
    <property type="protein sequence ID" value="JAV29198.1"/>
    <property type="molecule type" value="Transcribed_RNA"/>
</dbReference>
<proteinExistence type="predicted"/>
<sequence length="108" mass="11943">MAAGVMVVVMMLVILAGSGGQVAANDTQNLNRLLNNQVIVSRQIMCVLEKSPCDQLGRQLKAALPEVIQRNCRNCSPQQAQNAQKLTNFLQTRYPEVWAMLIRKYGAV</sequence>
<feature type="chain" id="PRO_5012727196" evidence="1">
    <location>
        <begin position="25"/>
        <end position="108"/>
    </location>
</feature>
<dbReference type="InterPro" id="IPR036682">
    <property type="entry name" value="OS_D_A10/PebIII_sf"/>
</dbReference>
<protein>
    <submittedName>
        <fullName evidence="2">Putative insect pheromone-binding family</fullName>
    </submittedName>
</protein>
<keyword evidence="1" id="KW-0732">Signal</keyword>
<dbReference type="PANTHER" id="PTHR11257:SF8">
    <property type="entry name" value="GEO08457P1"/>
    <property type="match status" value="1"/>
</dbReference>
<feature type="signal peptide" evidence="1">
    <location>
        <begin position="1"/>
        <end position="24"/>
    </location>
</feature>
<organism evidence="2">
    <name type="scientific">Culex tarsalis</name>
    <name type="common">Encephalitis mosquito</name>
    <dbReference type="NCBI Taxonomy" id="7177"/>
    <lineage>
        <taxon>Eukaryota</taxon>
        <taxon>Metazoa</taxon>
        <taxon>Ecdysozoa</taxon>
        <taxon>Arthropoda</taxon>
        <taxon>Hexapoda</taxon>
        <taxon>Insecta</taxon>
        <taxon>Pterygota</taxon>
        <taxon>Neoptera</taxon>
        <taxon>Endopterygota</taxon>
        <taxon>Diptera</taxon>
        <taxon>Nematocera</taxon>
        <taxon>Culicoidea</taxon>
        <taxon>Culicidae</taxon>
        <taxon>Culicinae</taxon>
        <taxon>Culicini</taxon>
        <taxon>Culex</taxon>
        <taxon>Culex</taxon>
    </lineage>
</organism>
<name>A0A1Q3FNY1_CULTA</name>
<dbReference type="InterPro" id="IPR005055">
    <property type="entry name" value="A10/PebIII"/>
</dbReference>
<evidence type="ECO:0000313" key="2">
    <source>
        <dbReference type="EMBL" id="JAV29198.1"/>
    </source>
</evidence>
<accession>A0A1Q3FNY1</accession>